<evidence type="ECO:0000256" key="14">
    <source>
        <dbReference type="PIRSR" id="PIRSR001461-3"/>
    </source>
</evidence>
<comment type="function">
    <text evidence="10">Catalyzes the reversible epimerization of D-ribulose 5-phosphate to D-xylulose 5-phosphate.</text>
</comment>
<comment type="cofactor">
    <cofactor evidence="10 13">
        <name>a divalent metal cation</name>
        <dbReference type="ChEBI" id="CHEBI:60240"/>
    </cofactor>
    <text evidence="10 13">Binds 1 divalent metal cation per subunit.</text>
</comment>
<dbReference type="GO" id="GO:0019323">
    <property type="term" value="P:pentose catabolic process"/>
    <property type="evidence" value="ECO:0007669"/>
    <property type="project" value="UniProtKB-UniRule"/>
</dbReference>
<dbReference type="CDD" id="cd00429">
    <property type="entry name" value="RPE"/>
    <property type="match status" value="1"/>
</dbReference>
<keyword evidence="8 10" id="KW-0479">Metal-binding</keyword>
<feature type="binding site" evidence="10 14">
    <location>
        <begin position="198"/>
        <end position="199"/>
    </location>
    <ligand>
        <name>substrate</name>
    </ligand>
</feature>
<evidence type="ECO:0000313" key="16">
    <source>
        <dbReference type="Proteomes" id="UP000239867"/>
    </source>
</evidence>
<dbReference type="SUPFAM" id="SSF51366">
    <property type="entry name" value="Ribulose-phoshate binding barrel"/>
    <property type="match status" value="1"/>
</dbReference>
<sequence>MRRVMIAPSILSADFARLGEELRAVERAGADCIHIDVMDGHFVPNLTIGPLVVAALRKVTGLPLDVHLMIEHPDRYVPDFIRAGADWISVHVESCPHLHRSLGLIREAGAKTGVVLNPATPLCALDHVLEMVDFVMLMTVNPGFGGQSFIGAMLPKIVSLRERLDAVNPAAGIEVDGGIGPATIAAAAAAGANIFVAGSAIYGQNSYEEAIRAMQNSIRLQAGGPSYAV</sequence>
<dbReference type="GO" id="GO:0006098">
    <property type="term" value="P:pentose-phosphate shunt"/>
    <property type="evidence" value="ECO:0007669"/>
    <property type="project" value="UniProtKB-UniRule"/>
</dbReference>
<dbReference type="GO" id="GO:0046872">
    <property type="term" value="F:metal ion binding"/>
    <property type="evidence" value="ECO:0007669"/>
    <property type="project" value="UniProtKB-UniRule"/>
</dbReference>
<dbReference type="InterPro" id="IPR000056">
    <property type="entry name" value="Ribul_P_3_epim-like"/>
</dbReference>
<keyword evidence="13" id="KW-0464">Manganese</keyword>
<feature type="binding site" evidence="10 13">
    <location>
        <position position="67"/>
    </location>
    <ligand>
        <name>a divalent metal cation</name>
        <dbReference type="ChEBI" id="CHEBI:60240"/>
    </ligand>
</feature>
<keyword evidence="16" id="KW-1185">Reference proteome</keyword>
<comment type="catalytic activity">
    <reaction evidence="1 10 11">
        <text>D-ribulose 5-phosphate = D-xylulose 5-phosphate</text>
        <dbReference type="Rhea" id="RHEA:13677"/>
        <dbReference type="ChEBI" id="CHEBI:57737"/>
        <dbReference type="ChEBI" id="CHEBI:58121"/>
        <dbReference type="EC" id="5.1.3.1"/>
    </reaction>
</comment>
<feature type="binding site" evidence="10 13">
    <location>
        <position position="36"/>
    </location>
    <ligand>
        <name>a divalent metal cation</name>
        <dbReference type="ChEBI" id="CHEBI:60240"/>
    </ligand>
</feature>
<comment type="cofactor">
    <cofactor evidence="2">
        <name>Mn(2+)</name>
        <dbReference type="ChEBI" id="CHEBI:29035"/>
    </cofactor>
</comment>
<feature type="active site" description="Proton acceptor" evidence="10 12">
    <location>
        <position position="36"/>
    </location>
</feature>
<name>A0A2L1GRC5_9BACT</name>
<evidence type="ECO:0000256" key="6">
    <source>
        <dbReference type="ARBA" id="ARBA00009541"/>
    </source>
</evidence>
<feature type="binding site" evidence="14">
    <location>
        <position position="178"/>
    </location>
    <ligand>
        <name>substrate</name>
    </ligand>
</feature>
<dbReference type="PIRSF" id="PIRSF001461">
    <property type="entry name" value="RPE"/>
    <property type="match status" value="1"/>
</dbReference>
<feature type="binding site" evidence="10">
    <location>
        <begin position="176"/>
        <end position="178"/>
    </location>
    <ligand>
        <name>substrate</name>
    </ligand>
</feature>
<dbReference type="NCBIfam" id="NF004076">
    <property type="entry name" value="PRK05581.1-4"/>
    <property type="match status" value="1"/>
</dbReference>
<dbReference type="AlphaFoldDB" id="A0A2L1GRC5"/>
<dbReference type="GO" id="GO:0005737">
    <property type="term" value="C:cytoplasm"/>
    <property type="evidence" value="ECO:0007669"/>
    <property type="project" value="UniProtKB-ARBA"/>
</dbReference>
<dbReference type="PROSITE" id="PS01086">
    <property type="entry name" value="RIBUL_P_3_EPIMER_2"/>
    <property type="match status" value="1"/>
</dbReference>
<dbReference type="KEGG" id="deo:CAY53_04480"/>
<evidence type="ECO:0000256" key="4">
    <source>
        <dbReference type="ARBA" id="ARBA00001947"/>
    </source>
</evidence>
<dbReference type="InterPro" id="IPR026019">
    <property type="entry name" value="Ribul_P_3_epim"/>
</dbReference>
<dbReference type="Proteomes" id="UP000239867">
    <property type="component" value="Chromosome"/>
</dbReference>
<comment type="cofactor">
    <cofactor evidence="5">
        <name>Fe(2+)</name>
        <dbReference type="ChEBI" id="CHEBI:29033"/>
    </cofactor>
</comment>
<evidence type="ECO:0000256" key="10">
    <source>
        <dbReference type="HAMAP-Rule" id="MF_02227"/>
    </source>
</evidence>
<reference evidence="15 16" key="1">
    <citation type="journal article" date="2018" name="MBio">
        <title>Insights into the evolution of host association through the isolation and characterization of a novel human periodontal pathobiont, Desulfobulbus oralis.</title>
        <authorList>
            <person name="Cross K.L."/>
            <person name="Chirania P."/>
            <person name="Xiong W."/>
            <person name="Beall C.J."/>
            <person name="Elkins J.G."/>
            <person name="Giannone R.J."/>
            <person name="Griffen A.L."/>
            <person name="Guss A.M."/>
            <person name="Hettich R.L."/>
            <person name="Joshi S.S."/>
            <person name="Mokrzan E.M."/>
            <person name="Martin R.K."/>
            <person name="Zhulin I.B."/>
            <person name="Leys E.J."/>
            <person name="Podar M."/>
        </authorList>
    </citation>
    <scope>NUCLEOTIDE SEQUENCE [LARGE SCALE GENOMIC DNA]</scope>
    <source>
        <strain evidence="15 16">ORNL</strain>
    </source>
</reference>
<proteinExistence type="inferred from homology"/>
<evidence type="ECO:0000256" key="1">
    <source>
        <dbReference type="ARBA" id="ARBA00001782"/>
    </source>
</evidence>
<dbReference type="NCBIfam" id="TIGR01163">
    <property type="entry name" value="rpe"/>
    <property type="match status" value="1"/>
</dbReference>
<dbReference type="EMBL" id="CP021255">
    <property type="protein sequence ID" value="AVD72231.1"/>
    <property type="molecule type" value="Genomic_DNA"/>
</dbReference>
<evidence type="ECO:0000256" key="3">
    <source>
        <dbReference type="ARBA" id="ARBA00001941"/>
    </source>
</evidence>
<dbReference type="RefSeq" id="WP_104937436.1">
    <property type="nucleotide sequence ID" value="NZ_CP021255.1"/>
</dbReference>
<dbReference type="PROSITE" id="PS01085">
    <property type="entry name" value="RIBUL_P_3_EPIMER_1"/>
    <property type="match status" value="1"/>
</dbReference>
<feature type="binding site" evidence="10 14">
    <location>
        <begin position="143"/>
        <end position="146"/>
    </location>
    <ligand>
        <name>substrate</name>
    </ligand>
</feature>
<keyword evidence="9 10" id="KW-0413">Isomerase</keyword>
<comment type="cofactor">
    <cofactor evidence="3">
        <name>Co(2+)</name>
        <dbReference type="ChEBI" id="CHEBI:48828"/>
    </cofactor>
</comment>
<dbReference type="InterPro" id="IPR013785">
    <property type="entry name" value="Aldolase_TIM"/>
</dbReference>
<keyword evidence="13" id="KW-0170">Cobalt</keyword>
<feature type="binding site" evidence="10 14">
    <location>
        <position position="67"/>
    </location>
    <ligand>
        <name>substrate</name>
    </ligand>
</feature>
<protein>
    <recommendedName>
        <fullName evidence="7 10">Ribulose-phosphate 3-epimerase</fullName>
        <ecNumber evidence="7 10">5.1.3.1</ecNumber>
    </recommendedName>
</protein>
<comment type="cofactor">
    <cofactor evidence="4">
        <name>Zn(2+)</name>
        <dbReference type="ChEBI" id="CHEBI:29105"/>
    </cofactor>
</comment>
<keyword evidence="10 11" id="KW-0119">Carbohydrate metabolism</keyword>
<feature type="binding site" evidence="10 14">
    <location>
        <position position="9"/>
    </location>
    <ligand>
        <name>substrate</name>
    </ligand>
</feature>
<evidence type="ECO:0000256" key="8">
    <source>
        <dbReference type="ARBA" id="ARBA00022723"/>
    </source>
</evidence>
<evidence type="ECO:0000256" key="7">
    <source>
        <dbReference type="ARBA" id="ARBA00013188"/>
    </source>
</evidence>
<dbReference type="GO" id="GO:0004750">
    <property type="term" value="F:D-ribulose-phosphate 3-epimerase activity"/>
    <property type="evidence" value="ECO:0007669"/>
    <property type="project" value="UniProtKB-UniRule"/>
</dbReference>
<organism evidence="15 16">
    <name type="scientific">Desulfobulbus oralis</name>
    <dbReference type="NCBI Taxonomy" id="1986146"/>
    <lineage>
        <taxon>Bacteria</taxon>
        <taxon>Pseudomonadati</taxon>
        <taxon>Thermodesulfobacteriota</taxon>
        <taxon>Desulfobulbia</taxon>
        <taxon>Desulfobulbales</taxon>
        <taxon>Desulfobulbaceae</taxon>
        <taxon>Desulfobulbus</taxon>
    </lineage>
</organism>
<evidence type="ECO:0000313" key="15">
    <source>
        <dbReference type="EMBL" id="AVD72231.1"/>
    </source>
</evidence>
<dbReference type="Gene3D" id="3.20.20.70">
    <property type="entry name" value="Aldolase class I"/>
    <property type="match status" value="1"/>
</dbReference>
<feature type="active site" description="Proton donor" evidence="10 12">
    <location>
        <position position="176"/>
    </location>
</feature>
<dbReference type="HAMAP" id="MF_02227">
    <property type="entry name" value="RPE"/>
    <property type="match status" value="1"/>
</dbReference>
<comment type="pathway">
    <text evidence="10">Carbohydrate degradation.</text>
</comment>
<feature type="binding site" evidence="10 13">
    <location>
        <position position="176"/>
    </location>
    <ligand>
        <name>a divalent metal cation</name>
        <dbReference type="ChEBI" id="CHEBI:60240"/>
    </ligand>
</feature>
<keyword evidence="13" id="KW-0862">Zinc</keyword>
<evidence type="ECO:0000256" key="12">
    <source>
        <dbReference type="PIRSR" id="PIRSR001461-1"/>
    </source>
</evidence>
<gene>
    <name evidence="10" type="primary">rpe</name>
    <name evidence="15" type="ORF">CAY53_04480</name>
</gene>
<dbReference type="PANTHER" id="PTHR11749">
    <property type="entry name" value="RIBULOSE-5-PHOSPHATE-3-EPIMERASE"/>
    <property type="match status" value="1"/>
</dbReference>
<dbReference type="OrthoDB" id="1645589at2"/>
<dbReference type="FunFam" id="3.20.20.70:FF:000004">
    <property type="entry name" value="Ribulose-phosphate 3-epimerase"/>
    <property type="match status" value="1"/>
</dbReference>
<accession>A0A2L1GRC5</accession>
<dbReference type="Pfam" id="PF00834">
    <property type="entry name" value="Ribul_P_3_epim"/>
    <property type="match status" value="1"/>
</dbReference>
<evidence type="ECO:0000256" key="9">
    <source>
        <dbReference type="ARBA" id="ARBA00023235"/>
    </source>
</evidence>
<evidence type="ECO:0000256" key="2">
    <source>
        <dbReference type="ARBA" id="ARBA00001936"/>
    </source>
</evidence>
<evidence type="ECO:0000256" key="13">
    <source>
        <dbReference type="PIRSR" id="PIRSR001461-2"/>
    </source>
</evidence>
<dbReference type="EC" id="5.1.3.1" evidence="7 10"/>
<dbReference type="InterPro" id="IPR011060">
    <property type="entry name" value="RibuloseP-bd_barrel"/>
</dbReference>
<comment type="similarity">
    <text evidence="6 10 11">Belongs to the ribulose-phosphate 3-epimerase family.</text>
</comment>
<evidence type="ECO:0000256" key="5">
    <source>
        <dbReference type="ARBA" id="ARBA00001954"/>
    </source>
</evidence>
<feature type="binding site" evidence="10 13">
    <location>
        <position position="34"/>
    </location>
    <ligand>
        <name>a divalent metal cation</name>
        <dbReference type="ChEBI" id="CHEBI:60240"/>
    </ligand>
</feature>
<evidence type="ECO:0000256" key="11">
    <source>
        <dbReference type="PIRNR" id="PIRNR001461"/>
    </source>
</evidence>